<keyword evidence="1" id="KW-0472">Membrane</keyword>
<dbReference type="Pfam" id="PF13194">
    <property type="entry name" value="DUF4010"/>
    <property type="match status" value="1"/>
</dbReference>
<dbReference type="Proteomes" id="UP000295729">
    <property type="component" value="Unassembled WGS sequence"/>
</dbReference>
<keyword evidence="1" id="KW-0812">Transmembrane</keyword>
<feature type="domain" description="MgtC/SapB/SrpB/YhiD N-terminal" evidence="2">
    <location>
        <begin position="12"/>
        <end position="136"/>
    </location>
</feature>
<feature type="transmembrane region" description="Helical" evidence="1">
    <location>
        <begin position="238"/>
        <end position="257"/>
    </location>
</feature>
<feature type="transmembrane region" description="Helical" evidence="1">
    <location>
        <begin position="91"/>
        <end position="111"/>
    </location>
</feature>
<feature type="transmembrane region" description="Helical" evidence="1">
    <location>
        <begin position="146"/>
        <end position="164"/>
    </location>
</feature>
<reference evidence="4 5" key="1">
    <citation type="submission" date="2019-03" db="EMBL/GenBank/DDBJ databases">
        <title>Genomic Encyclopedia of Type Strains, Phase IV (KMG-IV): sequencing the most valuable type-strain genomes for metagenomic binning, comparative biology and taxonomic classification.</title>
        <authorList>
            <person name="Goeker M."/>
        </authorList>
    </citation>
    <scope>NUCLEOTIDE SEQUENCE [LARGE SCALE GENOMIC DNA]</scope>
    <source>
        <strain evidence="4 5">DSM 5604</strain>
    </source>
</reference>
<dbReference type="OrthoDB" id="9813718at2"/>
<protein>
    <submittedName>
        <fullName evidence="4">Uncharacterized membrane protein (DUF4010 family)</fullName>
    </submittedName>
</protein>
<dbReference type="InterPro" id="IPR049177">
    <property type="entry name" value="MgtC_SapB_SrpB_YhiD_N"/>
</dbReference>
<proteinExistence type="predicted"/>
<evidence type="ECO:0000259" key="2">
    <source>
        <dbReference type="Pfam" id="PF02308"/>
    </source>
</evidence>
<feature type="transmembrane region" description="Helical" evidence="1">
    <location>
        <begin position="400"/>
        <end position="417"/>
    </location>
</feature>
<feature type="transmembrane region" description="Helical" evidence="1">
    <location>
        <begin position="40"/>
        <end position="59"/>
    </location>
</feature>
<name>A0A4R6WYM2_9GAMM</name>
<evidence type="ECO:0000256" key="1">
    <source>
        <dbReference type="SAM" id="Phobius"/>
    </source>
</evidence>
<feature type="transmembrane region" description="Helical" evidence="1">
    <location>
        <begin position="368"/>
        <end position="388"/>
    </location>
</feature>
<dbReference type="PANTHER" id="PTHR39084:SF1">
    <property type="entry name" value="DUF4010 DOMAIN-CONTAINING PROTEIN"/>
    <property type="match status" value="1"/>
</dbReference>
<dbReference type="Pfam" id="PF02308">
    <property type="entry name" value="MgtC"/>
    <property type="match status" value="1"/>
</dbReference>
<gene>
    <name evidence="4" type="ORF">C8D85_3283</name>
</gene>
<feature type="transmembrane region" description="Helical" evidence="1">
    <location>
        <begin position="335"/>
        <end position="356"/>
    </location>
</feature>
<dbReference type="AlphaFoldDB" id="A0A4R6WYM2"/>
<feature type="transmembrane region" description="Helical" evidence="1">
    <location>
        <begin position="308"/>
        <end position="328"/>
    </location>
</feature>
<dbReference type="InterPro" id="IPR025105">
    <property type="entry name" value="DUF4010"/>
</dbReference>
<comment type="caution">
    <text evidence="4">The sequence shown here is derived from an EMBL/GenBank/DDBJ whole genome shotgun (WGS) entry which is preliminary data.</text>
</comment>
<feature type="transmembrane region" description="Helical" evidence="1">
    <location>
        <begin position="6"/>
        <end position="28"/>
    </location>
</feature>
<feature type="domain" description="DUF4010" evidence="3">
    <location>
        <begin position="184"/>
        <end position="392"/>
    </location>
</feature>
<feature type="transmembrane region" description="Helical" evidence="1">
    <location>
        <begin position="65"/>
        <end position="84"/>
    </location>
</feature>
<feature type="transmembrane region" description="Helical" evidence="1">
    <location>
        <begin position="117"/>
        <end position="134"/>
    </location>
</feature>
<dbReference type="RefSeq" id="WP_133564754.1">
    <property type="nucleotide sequence ID" value="NZ_SNZA01000006.1"/>
</dbReference>
<feature type="transmembrane region" description="Helical" evidence="1">
    <location>
        <begin position="206"/>
        <end position="226"/>
    </location>
</feature>
<dbReference type="EMBL" id="SNZA01000006">
    <property type="protein sequence ID" value="TDR06351.1"/>
    <property type="molecule type" value="Genomic_DNA"/>
</dbReference>
<evidence type="ECO:0000259" key="3">
    <source>
        <dbReference type="Pfam" id="PF13194"/>
    </source>
</evidence>
<feature type="transmembrane region" description="Helical" evidence="1">
    <location>
        <begin position="269"/>
        <end position="288"/>
    </location>
</feature>
<keyword evidence="5" id="KW-1185">Reference proteome</keyword>
<evidence type="ECO:0000313" key="4">
    <source>
        <dbReference type="EMBL" id="TDR06351.1"/>
    </source>
</evidence>
<organism evidence="4 5">
    <name type="scientific">Marinomonas communis</name>
    <dbReference type="NCBI Taxonomy" id="28254"/>
    <lineage>
        <taxon>Bacteria</taxon>
        <taxon>Pseudomonadati</taxon>
        <taxon>Pseudomonadota</taxon>
        <taxon>Gammaproteobacteria</taxon>
        <taxon>Oceanospirillales</taxon>
        <taxon>Oceanospirillaceae</taxon>
        <taxon>Marinomonas</taxon>
    </lineage>
</organism>
<dbReference type="PANTHER" id="PTHR39084">
    <property type="entry name" value="MEMBRANE PROTEIN-RELATED"/>
    <property type="match status" value="1"/>
</dbReference>
<sequence>MQSSDFHTIVLLAIALSLGLLIGVERGFKYRDQKEGSRIAGLRTYGLISLLGAVSAMIANQLGAFLLGVFFIGLAIALTASYVVNSTRDRASLTSLIASLLAFSFGAMVMVGYVVEAASLAVITTLLLSLKGEMHRWLWLIEKKELWAALELLIISVVILSVIPNEDMGPWQALNPYEIWWMVVLISSISFVSYFAMKFAGAKKGIMATALFAGFASSTALTLQFSRMAKQVPQASPLLAAGVLFACGTMYPRVLLVASVINPELLQPLALPTLTMAILTYLPALWFWHQGNQSVPENVAPPASPLSLWSALAFGALLTGILLLSAGLQATLGDAGVLLLAAASGVADVDPINLSLSGMSREGLSLDTAVLGIVIAAGVNGILKAGLVSGIGGKVMGMKASIPLIVASIVGLLLATYA</sequence>
<accession>A0A4R6WYM2</accession>
<evidence type="ECO:0000313" key="5">
    <source>
        <dbReference type="Proteomes" id="UP000295729"/>
    </source>
</evidence>
<keyword evidence="1" id="KW-1133">Transmembrane helix</keyword>
<feature type="transmembrane region" description="Helical" evidence="1">
    <location>
        <begin position="179"/>
        <end position="197"/>
    </location>
</feature>